<proteinExistence type="predicted"/>
<dbReference type="AlphaFoldDB" id="A0AA35T3H9"/>
<dbReference type="InterPro" id="IPR007711">
    <property type="entry name" value="HigB-1"/>
</dbReference>
<dbReference type="PANTHER" id="PTHR40266">
    <property type="entry name" value="TOXIN HIGB-1"/>
    <property type="match status" value="1"/>
</dbReference>
<name>A0AA35T3H9_GEOBA</name>
<keyword evidence="2" id="KW-1185">Reference proteome</keyword>
<dbReference type="Pfam" id="PF05015">
    <property type="entry name" value="HigB-like_toxin"/>
    <property type="match status" value="1"/>
</dbReference>
<dbReference type="EMBL" id="CASHTH010003116">
    <property type="protein sequence ID" value="CAI8040564.1"/>
    <property type="molecule type" value="Genomic_DNA"/>
</dbReference>
<comment type="caution">
    <text evidence="1">The sequence shown here is derived from an EMBL/GenBank/DDBJ whole genome shotgun (WGS) entry which is preliminary data.</text>
</comment>
<sequence>RARRVCPSAIWSVTQRKLDQLDSAAVIGDLRVPPGNRLERLAGDRSGQHSIRVNDKYRICFVWTETGPVEVEITDYH</sequence>
<reference evidence="1" key="1">
    <citation type="submission" date="2023-03" db="EMBL/GenBank/DDBJ databases">
        <authorList>
            <person name="Steffen K."/>
            <person name="Cardenas P."/>
        </authorList>
    </citation>
    <scope>NUCLEOTIDE SEQUENCE</scope>
</reference>
<accession>A0AA35T3H9</accession>
<evidence type="ECO:0000313" key="2">
    <source>
        <dbReference type="Proteomes" id="UP001174909"/>
    </source>
</evidence>
<organism evidence="1 2">
    <name type="scientific">Geodia barretti</name>
    <name type="common">Barrett's horny sponge</name>
    <dbReference type="NCBI Taxonomy" id="519541"/>
    <lineage>
        <taxon>Eukaryota</taxon>
        <taxon>Metazoa</taxon>
        <taxon>Porifera</taxon>
        <taxon>Demospongiae</taxon>
        <taxon>Heteroscleromorpha</taxon>
        <taxon>Tetractinellida</taxon>
        <taxon>Astrophorina</taxon>
        <taxon>Geodiidae</taxon>
        <taxon>Geodia</taxon>
    </lineage>
</organism>
<dbReference type="SUPFAM" id="SSF143011">
    <property type="entry name" value="RelE-like"/>
    <property type="match status" value="1"/>
</dbReference>
<dbReference type="PANTHER" id="PTHR40266:SF2">
    <property type="entry name" value="TOXIN HIGB-1"/>
    <property type="match status" value="1"/>
</dbReference>
<dbReference type="Proteomes" id="UP001174909">
    <property type="component" value="Unassembled WGS sequence"/>
</dbReference>
<evidence type="ECO:0000313" key="1">
    <source>
        <dbReference type="EMBL" id="CAI8040564.1"/>
    </source>
</evidence>
<dbReference type="Gene3D" id="3.30.2310.20">
    <property type="entry name" value="RelE-like"/>
    <property type="match status" value="1"/>
</dbReference>
<protein>
    <submittedName>
        <fullName evidence="1">Toxin HigB-1</fullName>
    </submittedName>
</protein>
<gene>
    <name evidence="1" type="ORF">GBAR_LOCUS22590</name>
</gene>
<feature type="non-terminal residue" evidence="1">
    <location>
        <position position="1"/>
    </location>
</feature>
<dbReference type="InterPro" id="IPR035093">
    <property type="entry name" value="RelE/ParE_toxin_dom_sf"/>
</dbReference>